<dbReference type="HOGENOM" id="CLU_2250700_0_0_1"/>
<sequence length="104" mass="11360">MIFGMKNLATNDPVWEVTCFQERVAKLEHVACCLKGRPNPKQQSTGGSGPRDQTFNLGSPRGALESPTYACPHLLSVSSVPWSPTPTEIQLCLILHRGSVVQNQ</sequence>
<dbReference type="Proteomes" id="UP000001072">
    <property type="component" value="Unassembled WGS sequence"/>
</dbReference>
<dbReference type="InParanoid" id="F4RC80"/>
<dbReference type="GeneID" id="18922069"/>
<dbReference type="VEuPathDB" id="FungiDB:MELLADRAFT_103740"/>
<evidence type="ECO:0000256" key="1">
    <source>
        <dbReference type="SAM" id="MobiDB-lite"/>
    </source>
</evidence>
<feature type="compositionally biased region" description="Polar residues" evidence="1">
    <location>
        <begin position="40"/>
        <end position="57"/>
    </location>
</feature>
<evidence type="ECO:0000313" key="2">
    <source>
        <dbReference type="EMBL" id="EGG09692.1"/>
    </source>
</evidence>
<dbReference type="RefSeq" id="XP_007406746.1">
    <property type="nucleotide sequence ID" value="XM_007406684.1"/>
</dbReference>
<dbReference type="AlphaFoldDB" id="F4RC80"/>
<feature type="region of interest" description="Disordered" evidence="1">
    <location>
        <begin position="36"/>
        <end position="61"/>
    </location>
</feature>
<dbReference type="KEGG" id="mlr:MELLADRAFT_103740"/>
<accession>F4RC80</accession>
<organism evidence="3">
    <name type="scientific">Melampsora larici-populina (strain 98AG31 / pathotype 3-4-7)</name>
    <name type="common">Poplar leaf rust fungus</name>
    <dbReference type="NCBI Taxonomy" id="747676"/>
    <lineage>
        <taxon>Eukaryota</taxon>
        <taxon>Fungi</taxon>
        <taxon>Dikarya</taxon>
        <taxon>Basidiomycota</taxon>
        <taxon>Pucciniomycotina</taxon>
        <taxon>Pucciniomycetes</taxon>
        <taxon>Pucciniales</taxon>
        <taxon>Melampsoraceae</taxon>
        <taxon>Melampsora</taxon>
    </lineage>
</organism>
<reference evidence="3" key="1">
    <citation type="journal article" date="2011" name="Proc. Natl. Acad. Sci. U.S.A.">
        <title>Obligate biotrophy features unraveled by the genomic analysis of rust fungi.</title>
        <authorList>
            <person name="Duplessis S."/>
            <person name="Cuomo C.A."/>
            <person name="Lin Y.-C."/>
            <person name="Aerts A."/>
            <person name="Tisserant E."/>
            <person name="Veneault-Fourrey C."/>
            <person name="Joly D.L."/>
            <person name="Hacquard S."/>
            <person name="Amselem J."/>
            <person name="Cantarel B.L."/>
            <person name="Chiu R."/>
            <person name="Coutinho P.M."/>
            <person name="Feau N."/>
            <person name="Field M."/>
            <person name="Frey P."/>
            <person name="Gelhaye E."/>
            <person name="Goldberg J."/>
            <person name="Grabherr M.G."/>
            <person name="Kodira C.D."/>
            <person name="Kohler A."/>
            <person name="Kuees U."/>
            <person name="Lindquist E.A."/>
            <person name="Lucas S.M."/>
            <person name="Mago R."/>
            <person name="Mauceli E."/>
            <person name="Morin E."/>
            <person name="Murat C."/>
            <person name="Pangilinan J.L."/>
            <person name="Park R."/>
            <person name="Pearson M."/>
            <person name="Quesneville H."/>
            <person name="Rouhier N."/>
            <person name="Sakthikumar S."/>
            <person name="Salamov A.A."/>
            <person name="Schmutz J."/>
            <person name="Selles B."/>
            <person name="Shapiro H."/>
            <person name="Tanguay P."/>
            <person name="Tuskan G.A."/>
            <person name="Henrissat B."/>
            <person name="Van de Peer Y."/>
            <person name="Rouze P."/>
            <person name="Ellis J.G."/>
            <person name="Dodds P.N."/>
            <person name="Schein J.E."/>
            <person name="Zhong S."/>
            <person name="Hamelin R.C."/>
            <person name="Grigoriev I.V."/>
            <person name="Szabo L.J."/>
            <person name="Martin F."/>
        </authorList>
    </citation>
    <scope>NUCLEOTIDE SEQUENCE [LARGE SCALE GENOMIC DNA]</scope>
    <source>
        <strain evidence="3">98AG31 / pathotype 3-4-7</strain>
    </source>
</reference>
<protein>
    <submittedName>
        <fullName evidence="2">Uncharacterized protein</fullName>
    </submittedName>
</protein>
<dbReference type="OrthoDB" id="2498368at2759"/>
<keyword evidence="3" id="KW-1185">Reference proteome</keyword>
<gene>
    <name evidence="2" type="ORF">MELLADRAFT_103740</name>
</gene>
<name>F4RC80_MELLP</name>
<proteinExistence type="predicted"/>
<evidence type="ECO:0000313" key="3">
    <source>
        <dbReference type="Proteomes" id="UP000001072"/>
    </source>
</evidence>
<dbReference type="EMBL" id="GL883096">
    <property type="protein sequence ID" value="EGG09692.1"/>
    <property type="molecule type" value="Genomic_DNA"/>
</dbReference>